<dbReference type="Pfam" id="PF07714">
    <property type="entry name" value="PK_Tyr_Ser-Thr"/>
    <property type="match status" value="1"/>
</dbReference>
<protein>
    <recommendedName>
        <fullName evidence="2">receptor protein-tyrosine kinase</fullName>
        <ecNumber evidence="2">2.7.10.1</ecNumber>
    </recommendedName>
</protein>
<dbReference type="SUPFAM" id="SSF49265">
    <property type="entry name" value="Fibronectin type III"/>
    <property type="match status" value="1"/>
</dbReference>
<dbReference type="PROSITE" id="PS50853">
    <property type="entry name" value="FN3"/>
    <property type="match status" value="2"/>
</dbReference>
<dbReference type="OrthoDB" id="4062651at2759"/>
<dbReference type="CDD" id="cd10319">
    <property type="entry name" value="EphR_LBD"/>
    <property type="match status" value="1"/>
</dbReference>
<dbReference type="Proteomes" id="UP000008820">
    <property type="component" value="Chromosome 1"/>
</dbReference>
<dbReference type="InterPro" id="IPR001090">
    <property type="entry name" value="Ephrin_rcpt_lig-bd_dom"/>
</dbReference>
<sequence length="1111" mass="123542">MDKYLPLLVLVFYVLNHKLDGVASDQVVLLDTTKEATLEWTRYPYGPQAQTPGWVEESFTNFVKGINWRSYVVCDVAYNNVNNWLWSPFIDRGPANRLYIEIHFTIRDCSLFPGNALSCKETFSLLFYEFDAATREPPPWQPESYKLIGRIAAGEGRFNQNSDVDINVEVKSIAVTKKGVYFAFRDQGACISVLAVKVYYITCPAVTINFAHFNETPTGREITIIEQQTGTCVENAEAYETPTYLCKGDGKWTILSGGCRCKVGYEPDHDKQTCNVCPVGKFRSAEVDSCTICPLNSKTNKIGSPFCPCLSGHYRHPRDGKHMPCYKPPGPPTNLTLLFIDQTSAILSWNAPQRAIDEQVDTKYRSDIVFRIKCSACTSNVVFNPSSETFNDTKLTLTNLEPVTAYTVQIHSQHGVSYLINPEGVGAGAGGGYDNTSSGFNNHYHHVTEPPNLGRSSDLDDIKTEYAEISFTTESAILSTVFNVKVISITNKEVDLVWDKPMHSDSPIEYYEVRWFPKSEVDAMNKSVLSTKESKIHIGDLQENTEYGFQVRCKTLNGWGTFSNIMYAQTHQSVSPVYDDSFQMRIVAGSTVAVVFILVLVIVVTVLFLRSKSHDDIDKKNSNHLPLPLDYASNEGLVVTYIHAMDTTPIVKTMKNNVTTPLFGSSRSYVDPHTYEDPNQAIREFAREIDASYITIEAIIGGGEFGDVCRGRLKIPPNFVQEIDVAIKTLKPGSSEKARCDFLTEASIMGQFDHPNVIYLQGVVTRSNPVMIITEYMENGSLDTFLRANDGKFQTLQLIGMLRGIAAGMSYLSDMNYVHRDLAARNVLVNSSLVCKIADFGLSREIENASDAYTTRGGKIPVRWTAPEAIAFRKFTSASDVWSYGVVLWEVMSYGERPYWNWSNQDVIKSIEKGYRLPAPMDCPEALYQLMLDCWQKQRTHRPTFASITQTLDNLARQPQVLLTTRNSPDNPVARMGNDISDEMLAAQQRNMLGMGTTERILNNSSGAGGVGSSMTMSAAGMGTLGSTVGGLSNTGTMSGTGTAGAVFISTDQWLESIKMSRYSQHFKEAGLVTAQQISRLTAQQLSDMGITLVGHQKKILHQARQIDTII</sequence>
<dbReference type="SMART" id="SM00060">
    <property type="entry name" value="FN3"/>
    <property type="match status" value="2"/>
</dbReference>
<keyword evidence="8" id="KW-0677">Repeat</keyword>
<dbReference type="InterPro" id="IPR001660">
    <property type="entry name" value="SAM"/>
</dbReference>
<evidence type="ECO:0000256" key="5">
    <source>
        <dbReference type="ARBA" id="ARBA00022679"/>
    </source>
</evidence>
<dbReference type="FunFam" id="2.60.40.10:FF:001638">
    <property type="entry name" value="Eph receptor tyrosine kinase"/>
    <property type="match status" value="1"/>
</dbReference>
<name>A0A6I8TJH4_AEDAE</name>
<dbReference type="Pfam" id="PF14575">
    <property type="entry name" value="EphA2_TM"/>
    <property type="match status" value="1"/>
</dbReference>
<dbReference type="FunFam" id="2.10.50.10:FF:000001">
    <property type="entry name" value="Ephrin type-A receptor 5"/>
    <property type="match status" value="1"/>
</dbReference>
<dbReference type="PROSITE" id="PS51550">
    <property type="entry name" value="EPH_LBD"/>
    <property type="match status" value="1"/>
</dbReference>
<dbReference type="PANTHER" id="PTHR46877">
    <property type="entry name" value="EPH RECEPTOR A5"/>
    <property type="match status" value="1"/>
</dbReference>
<dbReference type="FunFam" id="2.60.40.1770:FF:000005">
    <property type="entry name" value="Eph receptor tyrosine kinase"/>
    <property type="match status" value="1"/>
</dbReference>
<keyword evidence="3" id="KW-1003">Cell membrane</keyword>
<evidence type="ECO:0000256" key="8">
    <source>
        <dbReference type="ARBA" id="ARBA00022737"/>
    </source>
</evidence>
<evidence type="ECO:0000256" key="1">
    <source>
        <dbReference type="ARBA" id="ARBA00004251"/>
    </source>
</evidence>
<evidence type="ECO:0000256" key="14">
    <source>
        <dbReference type="ARBA" id="ARBA00023137"/>
    </source>
</evidence>
<keyword evidence="11 18" id="KW-0067">ATP-binding</keyword>
<evidence type="ECO:0000256" key="18">
    <source>
        <dbReference type="PIRSR" id="PIRSR000666-2"/>
    </source>
</evidence>
<dbReference type="PRINTS" id="PR00109">
    <property type="entry name" value="TYRKINASE"/>
</dbReference>
<keyword evidence="15" id="KW-0675">Receptor</keyword>
<dbReference type="GO" id="GO:0005524">
    <property type="term" value="F:ATP binding"/>
    <property type="evidence" value="ECO:0007669"/>
    <property type="project" value="UniProtKB-UniRule"/>
</dbReference>
<dbReference type="PROSITE" id="PS50105">
    <property type="entry name" value="SAM_DOMAIN"/>
    <property type="match status" value="1"/>
</dbReference>
<dbReference type="Gene3D" id="2.60.40.1770">
    <property type="entry name" value="ephrin a2 ectodomain"/>
    <property type="match status" value="1"/>
</dbReference>
<dbReference type="InterPro" id="IPR016257">
    <property type="entry name" value="Tyr_kinase_ephrin_rcpt"/>
</dbReference>
<dbReference type="SUPFAM" id="SSF49785">
    <property type="entry name" value="Galactose-binding domain-like"/>
    <property type="match status" value="1"/>
</dbReference>
<dbReference type="GO" id="GO:0007411">
    <property type="term" value="P:axon guidance"/>
    <property type="evidence" value="ECO:0007669"/>
    <property type="project" value="TreeGrafter"/>
</dbReference>
<evidence type="ECO:0000256" key="12">
    <source>
        <dbReference type="ARBA" id="ARBA00022989"/>
    </source>
</evidence>
<dbReference type="SMART" id="SM00615">
    <property type="entry name" value="EPH_lbd"/>
    <property type="match status" value="1"/>
</dbReference>
<dbReference type="PROSITE" id="PS00109">
    <property type="entry name" value="PROTEIN_KINASE_TYR"/>
    <property type="match status" value="1"/>
</dbReference>
<dbReference type="FunFam" id="1.10.510.10:FF:000019">
    <property type="entry name" value="Ephrin type-A receptor 5"/>
    <property type="match status" value="1"/>
</dbReference>
<dbReference type="Gene3D" id="2.10.50.10">
    <property type="entry name" value="Tumor Necrosis Factor Receptor, subunit A, domain 2"/>
    <property type="match status" value="1"/>
</dbReference>
<evidence type="ECO:0000256" key="16">
    <source>
        <dbReference type="ARBA" id="ARBA00023180"/>
    </source>
</evidence>
<keyword evidence="16" id="KW-0325">Glycoprotein</keyword>
<evidence type="ECO:0000256" key="19">
    <source>
        <dbReference type="PIRSR" id="PIRSR000666-3"/>
    </source>
</evidence>
<evidence type="ECO:0000256" key="7">
    <source>
        <dbReference type="ARBA" id="ARBA00022729"/>
    </source>
</evidence>
<feature type="binding site" evidence="18">
    <location>
        <begin position="700"/>
        <end position="708"/>
    </location>
    <ligand>
        <name>ATP</name>
        <dbReference type="ChEBI" id="CHEBI:30616"/>
    </ligand>
</feature>
<organism evidence="20 21">
    <name type="scientific">Aedes aegypti</name>
    <name type="common">Yellowfever mosquito</name>
    <name type="synonym">Culex aegypti</name>
    <dbReference type="NCBI Taxonomy" id="7159"/>
    <lineage>
        <taxon>Eukaryota</taxon>
        <taxon>Metazoa</taxon>
        <taxon>Ecdysozoa</taxon>
        <taxon>Arthropoda</taxon>
        <taxon>Hexapoda</taxon>
        <taxon>Insecta</taxon>
        <taxon>Pterygota</taxon>
        <taxon>Neoptera</taxon>
        <taxon>Endopterygota</taxon>
        <taxon>Diptera</taxon>
        <taxon>Nematocera</taxon>
        <taxon>Culicoidea</taxon>
        <taxon>Culicidae</taxon>
        <taxon>Culicinae</taxon>
        <taxon>Aedini</taxon>
        <taxon>Aedes</taxon>
        <taxon>Stegomyia</taxon>
    </lineage>
</organism>
<evidence type="ECO:0000256" key="2">
    <source>
        <dbReference type="ARBA" id="ARBA00011902"/>
    </source>
</evidence>
<keyword evidence="9 18" id="KW-0547">Nucleotide-binding</keyword>
<dbReference type="GO" id="GO:0030425">
    <property type="term" value="C:dendrite"/>
    <property type="evidence" value="ECO:0007669"/>
    <property type="project" value="TreeGrafter"/>
</dbReference>
<keyword evidence="19" id="KW-1015">Disulfide bond</keyword>
<dbReference type="InterPro" id="IPR001426">
    <property type="entry name" value="Tyr_kinase_rcpt_V_CS"/>
</dbReference>
<keyword evidence="7" id="KW-0732">Signal</keyword>
<evidence type="ECO:0000256" key="4">
    <source>
        <dbReference type="ARBA" id="ARBA00022553"/>
    </source>
</evidence>
<evidence type="ECO:0000256" key="9">
    <source>
        <dbReference type="ARBA" id="ARBA00022741"/>
    </source>
</evidence>
<dbReference type="Gene3D" id="2.60.120.260">
    <property type="entry name" value="Galactose-binding domain-like"/>
    <property type="match status" value="1"/>
</dbReference>
<comment type="subcellular location">
    <subcellularLocation>
        <location evidence="1">Cell membrane</location>
        <topology evidence="1">Single-pass type I membrane protein</topology>
    </subcellularLocation>
</comment>
<proteinExistence type="predicted"/>
<dbReference type="FunFam" id="2.60.40.10:FF:001644">
    <property type="entry name" value="Eph receptor tyrosine kinase"/>
    <property type="match status" value="1"/>
</dbReference>
<dbReference type="InterPro" id="IPR027936">
    <property type="entry name" value="Eph_TM"/>
</dbReference>
<dbReference type="SMART" id="SM00454">
    <property type="entry name" value="SAM"/>
    <property type="match status" value="1"/>
</dbReference>
<evidence type="ECO:0000313" key="20">
    <source>
        <dbReference type="EnsemblMetazoa" id="AAEL010711-PG"/>
    </source>
</evidence>
<gene>
    <name evidence="20" type="primary">5570397</name>
</gene>
<dbReference type="InterPro" id="IPR013783">
    <property type="entry name" value="Ig-like_fold"/>
</dbReference>
<dbReference type="GO" id="GO:0005886">
    <property type="term" value="C:plasma membrane"/>
    <property type="evidence" value="ECO:0007669"/>
    <property type="project" value="UniProtKB-SubCell"/>
</dbReference>
<dbReference type="Pfam" id="PF00041">
    <property type="entry name" value="fn3"/>
    <property type="match status" value="2"/>
</dbReference>
<dbReference type="FunFam" id="2.60.120.260:FF:000089">
    <property type="entry name" value="Eph receptor tyrosine kinase"/>
    <property type="match status" value="1"/>
</dbReference>
<keyword evidence="4" id="KW-0597">Phosphoprotein</keyword>
<dbReference type="AlphaFoldDB" id="A0A6I8TJH4"/>
<dbReference type="PROSITE" id="PS00790">
    <property type="entry name" value="RECEPTOR_TYR_KIN_V_1"/>
    <property type="match status" value="1"/>
</dbReference>
<dbReference type="InterPro" id="IPR013761">
    <property type="entry name" value="SAM/pointed_sf"/>
</dbReference>
<feature type="disulfide bond" evidence="19">
    <location>
        <begin position="109"/>
        <end position="119"/>
    </location>
</feature>
<dbReference type="CDD" id="cd00063">
    <property type="entry name" value="FN3"/>
    <property type="match status" value="2"/>
</dbReference>
<dbReference type="Pfam" id="PF00536">
    <property type="entry name" value="SAM_1"/>
    <property type="match status" value="1"/>
</dbReference>
<dbReference type="InterPro" id="IPR008979">
    <property type="entry name" value="Galactose-bd-like_sf"/>
</dbReference>
<dbReference type="InterPro" id="IPR017441">
    <property type="entry name" value="Protein_kinase_ATP_BS"/>
</dbReference>
<dbReference type="SUPFAM" id="SSF56112">
    <property type="entry name" value="Protein kinase-like (PK-like)"/>
    <property type="match status" value="1"/>
</dbReference>
<dbReference type="Gene3D" id="2.60.40.10">
    <property type="entry name" value="Immunoglobulins"/>
    <property type="match status" value="2"/>
</dbReference>
<dbReference type="InterPro" id="IPR050449">
    <property type="entry name" value="Ephrin_rcpt_TKs"/>
</dbReference>
<dbReference type="Gene3D" id="3.30.200.20">
    <property type="entry name" value="Phosphorylase Kinase, domain 1"/>
    <property type="match status" value="1"/>
</dbReference>
<dbReference type="InterPro" id="IPR003961">
    <property type="entry name" value="FN3_dom"/>
</dbReference>
<reference evidence="20 21" key="1">
    <citation type="submission" date="2017-06" db="EMBL/GenBank/DDBJ databases">
        <title>Aedes aegypti genome working group (AGWG) sequencing and assembly.</title>
        <authorList>
            <consortium name="Aedes aegypti Genome Working Group (AGWG)"/>
            <person name="Matthews B.J."/>
        </authorList>
    </citation>
    <scope>NUCLEOTIDE SEQUENCE [LARGE SCALE GENOMIC DNA]</scope>
    <source>
        <strain evidence="20 21">LVP_AGWG</strain>
    </source>
</reference>
<keyword evidence="6" id="KW-0812">Transmembrane</keyword>
<dbReference type="InterPro" id="IPR036116">
    <property type="entry name" value="FN3_sf"/>
</dbReference>
<evidence type="ECO:0000256" key="13">
    <source>
        <dbReference type="ARBA" id="ARBA00023136"/>
    </source>
</evidence>
<dbReference type="SMART" id="SM00219">
    <property type="entry name" value="TyrKc"/>
    <property type="match status" value="1"/>
</dbReference>
<dbReference type="InterPro" id="IPR011009">
    <property type="entry name" value="Kinase-like_dom_sf"/>
</dbReference>
<dbReference type="SUPFAM" id="SSF47769">
    <property type="entry name" value="SAM/Pointed domain"/>
    <property type="match status" value="1"/>
</dbReference>
<keyword evidence="21" id="KW-1185">Reference proteome</keyword>
<dbReference type="Gene3D" id="1.10.150.50">
    <property type="entry name" value="Transcription Factor, Ets-1"/>
    <property type="match status" value="1"/>
</dbReference>
<keyword evidence="14" id="KW-0829">Tyrosine-protein kinase</keyword>
<dbReference type="PIRSF" id="PIRSF000666">
    <property type="entry name" value="TyrPK_ephrin_receptor"/>
    <property type="match status" value="1"/>
</dbReference>
<dbReference type="InterPro" id="IPR000719">
    <property type="entry name" value="Prot_kinase_dom"/>
</dbReference>
<dbReference type="InterPro" id="IPR008266">
    <property type="entry name" value="Tyr_kinase_AS"/>
</dbReference>
<evidence type="ECO:0000256" key="6">
    <source>
        <dbReference type="ARBA" id="ARBA00022692"/>
    </source>
</evidence>
<accession>A0A6I8TJH4</accession>
<dbReference type="EnsemblMetazoa" id="AAEL010711-RG">
    <property type="protein sequence ID" value="AAEL010711-PG"/>
    <property type="gene ID" value="AAEL010711"/>
</dbReference>
<dbReference type="Pfam" id="PF01404">
    <property type="entry name" value="Ephrin_lbd"/>
    <property type="match status" value="1"/>
</dbReference>
<evidence type="ECO:0000313" key="21">
    <source>
        <dbReference type="Proteomes" id="UP000008820"/>
    </source>
</evidence>
<reference evidence="20" key="2">
    <citation type="submission" date="2020-05" db="UniProtKB">
        <authorList>
            <consortium name="EnsemblMetazoa"/>
        </authorList>
    </citation>
    <scope>IDENTIFICATION</scope>
    <source>
        <strain evidence="20">LVP_AGWG</strain>
    </source>
</reference>
<dbReference type="FunFam" id="3.30.200.20:FF:000143">
    <property type="entry name" value="Ephrin type-B receptor 6"/>
    <property type="match status" value="1"/>
</dbReference>
<evidence type="ECO:0000256" key="10">
    <source>
        <dbReference type="ARBA" id="ARBA00022777"/>
    </source>
</evidence>
<keyword evidence="13" id="KW-0472">Membrane</keyword>
<evidence type="ECO:0000256" key="17">
    <source>
        <dbReference type="PIRSR" id="PIRSR000666-1"/>
    </source>
</evidence>
<dbReference type="InterPro" id="IPR001245">
    <property type="entry name" value="Ser-Thr/Tyr_kinase_cat_dom"/>
</dbReference>
<keyword evidence="5" id="KW-0808">Transferase</keyword>
<dbReference type="PANTHER" id="PTHR46877:SF14">
    <property type="entry name" value="RECEPTOR PROTEIN-TYROSINE KINASE"/>
    <property type="match status" value="1"/>
</dbReference>
<feature type="binding site" evidence="18">
    <location>
        <position position="728"/>
    </location>
    <ligand>
        <name>ATP</name>
        <dbReference type="ChEBI" id="CHEBI:30616"/>
    </ligand>
</feature>
<keyword evidence="12" id="KW-1133">Transmembrane helix</keyword>
<dbReference type="Pfam" id="PF25599">
    <property type="entry name" value="Ephrin_CRD"/>
    <property type="match status" value="1"/>
</dbReference>
<dbReference type="PROSITE" id="PS00107">
    <property type="entry name" value="PROTEIN_KINASE_ATP"/>
    <property type="match status" value="1"/>
</dbReference>
<dbReference type="GO" id="GO:0005005">
    <property type="term" value="F:transmembrane-ephrin receptor activity"/>
    <property type="evidence" value="ECO:0007669"/>
    <property type="project" value="TreeGrafter"/>
</dbReference>
<dbReference type="PROSITE" id="PS50011">
    <property type="entry name" value="PROTEIN_KINASE_DOM"/>
    <property type="match status" value="1"/>
</dbReference>
<dbReference type="CDD" id="cd05033">
    <property type="entry name" value="PTKc_EphR"/>
    <property type="match status" value="1"/>
</dbReference>
<feature type="disulfide bond" evidence="19">
    <location>
        <begin position="74"/>
        <end position="190"/>
    </location>
</feature>
<evidence type="ECO:0000256" key="3">
    <source>
        <dbReference type="ARBA" id="ARBA00022475"/>
    </source>
</evidence>
<dbReference type="EC" id="2.7.10.1" evidence="2"/>
<evidence type="ECO:0000256" key="11">
    <source>
        <dbReference type="ARBA" id="ARBA00022840"/>
    </source>
</evidence>
<feature type="active site" description="Proton acceptor" evidence="17">
    <location>
        <position position="821"/>
    </location>
</feature>
<keyword evidence="10" id="KW-0418">Kinase</keyword>
<dbReference type="Gene3D" id="1.10.510.10">
    <property type="entry name" value="Transferase(Phosphotransferase) domain 1"/>
    <property type="match status" value="1"/>
</dbReference>
<dbReference type="InterPro" id="IPR020635">
    <property type="entry name" value="Tyr_kinase_cat_dom"/>
</dbReference>
<evidence type="ECO:0000256" key="15">
    <source>
        <dbReference type="ARBA" id="ARBA00023170"/>
    </source>
</evidence>